<evidence type="ECO:0000313" key="1">
    <source>
        <dbReference type="EMBL" id="KKI99747.1"/>
    </source>
</evidence>
<dbReference type="EMBL" id="AJTX02000004">
    <property type="protein sequence ID" value="KKI99747.1"/>
    <property type="molecule type" value="Genomic_DNA"/>
</dbReference>
<protein>
    <submittedName>
        <fullName evidence="1">Uncharacterized protein</fullName>
    </submittedName>
</protein>
<evidence type="ECO:0000313" key="2">
    <source>
        <dbReference type="Proteomes" id="UP000034681"/>
    </source>
</evidence>
<accession>A0A0M2PXC1</accession>
<sequence>MAIMHPNLSPSDPIVNAYAHAMGTGELTAAQRSAIQDRILRGEATDQDLSCIDRMVYCVRRGRITLA</sequence>
<keyword evidence="2" id="KW-1185">Reference proteome</keyword>
<comment type="caution">
    <text evidence="1">The sequence shown here is derived from an EMBL/GenBank/DDBJ whole genome shotgun (WGS) entry which is preliminary data.</text>
</comment>
<dbReference type="RefSeq" id="WP_017710964.1">
    <property type="nucleotide sequence ID" value="NZ_KB235933.1"/>
</dbReference>
<proteinExistence type="predicted"/>
<dbReference type="AlphaFoldDB" id="A0A0M2PXC1"/>
<name>A0A0M2PXC1_PROHO</name>
<gene>
    <name evidence="1" type="ORF">PROH_07685</name>
</gene>
<dbReference type="OrthoDB" id="532749at2"/>
<reference evidence="1" key="1">
    <citation type="submission" date="2012-04" db="EMBL/GenBank/DDBJ databases">
        <authorList>
            <person name="Borisov I.G."/>
            <person name="Ivanikova N.V."/>
            <person name="Pinevich A.V."/>
        </authorList>
    </citation>
    <scope>NUCLEOTIDE SEQUENCE</scope>
    <source>
        <strain evidence="1">CALU 1027</strain>
    </source>
</reference>
<organism evidence="1 2">
    <name type="scientific">Prochlorothrix hollandica PCC 9006 = CALU 1027</name>
    <dbReference type="NCBI Taxonomy" id="317619"/>
    <lineage>
        <taxon>Bacteria</taxon>
        <taxon>Bacillati</taxon>
        <taxon>Cyanobacteriota</taxon>
        <taxon>Cyanophyceae</taxon>
        <taxon>Prochlorotrichales</taxon>
        <taxon>Prochlorotrichaceae</taxon>
        <taxon>Prochlorothrix</taxon>
    </lineage>
</organism>
<dbReference type="Proteomes" id="UP000034681">
    <property type="component" value="Unassembled WGS sequence"/>
</dbReference>